<protein>
    <submittedName>
        <fullName evidence="1">Uncharacterized protein</fullName>
    </submittedName>
</protein>
<accession>A0AAD5GSL1</accession>
<name>A0AAD5GSL1_AMBAR</name>
<dbReference type="EMBL" id="JAMZMK010005817">
    <property type="protein sequence ID" value="KAI7751794.1"/>
    <property type="molecule type" value="Genomic_DNA"/>
</dbReference>
<evidence type="ECO:0000313" key="1">
    <source>
        <dbReference type="EMBL" id="KAI7751794.1"/>
    </source>
</evidence>
<comment type="caution">
    <text evidence="1">The sequence shown here is derived from an EMBL/GenBank/DDBJ whole genome shotgun (WGS) entry which is preliminary data.</text>
</comment>
<organism evidence="1 2">
    <name type="scientific">Ambrosia artemisiifolia</name>
    <name type="common">Common ragweed</name>
    <dbReference type="NCBI Taxonomy" id="4212"/>
    <lineage>
        <taxon>Eukaryota</taxon>
        <taxon>Viridiplantae</taxon>
        <taxon>Streptophyta</taxon>
        <taxon>Embryophyta</taxon>
        <taxon>Tracheophyta</taxon>
        <taxon>Spermatophyta</taxon>
        <taxon>Magnoliopsida</taxon>
        <taxon>eudicotyledons</taxon>
        <taxon>Gunneridae</taxon>
        <taxon>Pentapetalae</taxon>
        <taxon>asterids</taxon>
        <taxon>campanulids</taxon>
        <taxon>Asterales</taxon>
        <taxon>Asteraceae</taxon>
        <taxon>Asteroideae</taxon>
        <taxon>Heliantheae alliance</taxon>
        <taxon>Heliantheae</taxon>
        <taxon>Ambrosia</taxon>
    </lineage>
</organism>
<sequence>MKPCLDVDDDDDYYATTASTPIWDGGGLEDKAKGNETSVEGFWCFAIALLIFDFDYNTILAHNYGQARSRCLGHGS</sequence>
<dbReference type="Proteomes" id="UP001206925">
    <property type="component" value="Unassembled WGS sequence"/>
</dbReference>
<keyword evidence="2" id="KW-1185">Reference proteome</keyword>
<evidence type="ECO:0000313" key="2">
    <source>
        <dbReference type="Proteomes" id="UP001206925"/>
    </source>
</evidence>
<proteinExistence type="predicted"/>
<dbReference type="AlphaFoldDB" id="A0AAD5GSL1"/>
<reference evidence="1" key="1">
    <citation type="submission" date="2022-06" db="EMBL/GenBank/DDBJ databases">
        <title>Uncovering the hologenomic basis of an extraordinary plant invasion.</title>
        <authorList>
            <person name="Bieker V.C."/>
            <person name="Martin M.D."/>
            <person name="Gilbert T."/>
            <person name="Hodgins K."/>
            <person name="Battlay P."/>
            <person name="Petersen B."/>
            <person name="Wilson J."/>
        </authorList>
    </citation>
    <scope>NUCLEOTIDE SEQUENCE</scope>
    <source>
        <strain evidence="1">AA19_3_7</strain>
        <tissue evidence="1">Leaf</tissue>
    </source>
</reference>
<gene>
    <name evidence="1" type="ORF">M8C21_024739</name>
</gene>